<evidence type="ECO:0000313" key="2">
    <source>
        <dbReference type="Proteomes" id="UP000183208"/>
    </source>
</evidence>
<gene>
    <name evidence="1" type="ORF">SAMN05444171_3858</name>
</gene>
<reference evidence="1 2" key="1">
    <citation type="submission" date="2016-10" db="EMBL/GenBank/DDBJ databases">
        <authorList>
            <person name="de Groot N.N."/>
        </authorList>
    </citation>
    <scope>NUCLEOTIDE SEQUENCE [LARGE SCALE GENOMIC DNA]</scope>
    <source>
        <strain evidence="1 2">GAS522</strain>
    </source>
</reference>
<evidence type="ECO:0000313" key="1">
    <source>
        <dbReference type="EMBL" id="SED34428.1"/>
    </source>
</evidence>
<dbReference type="Proteomes" id="UP000183208">
    <property type="component" value="Unassembled WGS sequence"/>
</dbReference>
<name>A0A1H4ZXM3_9BRAD</name>
<accession>A0A1H4ZXM3</accession>
<dbReference type="EMBL" id="FNTI01000001">
    <property type="protein sequence ID" value="SED34428.1"/>
    <property type="molecule type" value="Genomic_DNA"/>
</dbReference>
<sequence>MIVQTDQPSAALSAEIAASLEVLDDTLKQSGCDLTLALDGDVRAAPTTWPSIFSTSVGSDGKPIQTSTALPTTRTEPASIQAQFHVTPILLGHLGSAPSDAALTCEGQFTLAPNSSDVAECTTRRSEAASLQVTSDAKQTAALMLRGLRHLAGLSPASGNILQHSQCIAIKSWLLAHAGAHAAIAGNLAKQDALLAEWRKRAFRCGPTGYPTKEWDNKAVSTETGSNCNDGDMLLFSGLLCSVGEESGCDEVRLSQNRKTWQWWRSPNVLARNMDTVTEPNLNSDQALGAMLYALRKGDGLQFRRWTNWIASRGPCTALICLGSRLSIPRYCSLGGEDGGNCIFKFVDCPLLTLVGGELGEQLSTATVCNLAQWLGIPNVLQPDPRGALSQYRAAYNLVGDLENKVTDLYKQLKFNPPPLPPLPLNPDVLDAAFKPLADEFATARNDLEELIKLPDLGGLAVAYGTAEAAVVANANVAGLDLKKGKPGHEGKDASGRHLAGVALLILKEFRLDDPLLKSAGAKLLDAEPANPFFEYLAHGANDRMINLIVDQCPALDFDLPNKVPRFQWAWERDDSRDAGRQSMFWDCVFIMDLYRGRLQHITLSDIGQNLLPKVDDIKKILEDDTKQALDLQGQINNQKALADALVNDLQNQLNYLKSILENVAKGAIPQYDPATGKVTLNPPPGTPGPPVSIDIHNGNINAGPICIGFHC</sequence>
<dbReference type="AlphaFoldDB" id="A0A1H4ZXM3"/>
<proteinExistence type="predicted"/>
<organism evidence="1 2">
    <name type="scientific">Bradyrhizobium lablabi</name>
    <dbReference type="NCBI Taxonomy" id="722472"/>
    <lineage>
        <taxon>Bacteria</taxon>
        <taxon>Pseudomonadati</taxon>
        <taxon>Pseudomonadota</taxon>
        <taxon>Alphaproteobacteria</taxon>
        <taxon>Hyphomicrobiales</taxon>
        <taxon>Nitrobacteraceae</taxon>
        <taxon>Bradyrhizobium</taxon>
    </lineage>
</organism>
<protein>
    <submittedName>
        <fullName evidence="1">Uncharacterized protein</fullName>
    </submittedName>
</protein>